<accession>A0ABQ8UK88</accession>
<organism evidence="3 4">
    <name type="scientific">Paratrimastix pyriformis</name>
    <dbReference type="NCBI Taxonomy" id="342808"/>
    <lineage>
        <taxon>Eukaryota</taxon>
        <taxon>Metamonada</taxon>
        <taxon>Preaxostyla</taxon>
        <taxon>Paratrimastigidae</taxon>
        <taxon>Paratrimastix</taxon>
    </lineage>
</organism>
<protein>
    <submittedName>
        <fullName evidence="3">Bub2 protein</fullName>
    </submittedName>
</protein>
<evidence type="ECO:0000256" key="1">
    <source>
        <dbReference type="SAM" id="MobiDB-lite"/>
    </source>
</evidence>
<evidence type="ECO:0000313" key="3">
    <source>
        <dbReference type="EMBL" id="KAJ4459629.1"/>
    </source>
</evidence>
<evidence type="ECO:0000259" key="2">
    <source>
        <dbReference type="PROSITE" id="PS50086"/>
    </source>
</evidence>
<dbReference type="SMART" id="SM00164">
    <property type="entry name" value="TBC"/>
    <property type="match status" value="1"/>
</dbReference>
<feature type="compositionally biased region" description="Low complexity" evidence="1">
    <location>
        <begin position="553"/>
        <end position="572"/>
    </location>
</feature>
<reference evidence="3" key="1">
    <citation type="journal article" date="2022" name="bioRxiv">
        <title>Genomics of Preaxostyla Flagellates Illuminates Evolutionary Transitions and the Path Towards Mitochondrial Loss.</title>
        <authorList>
            <person name="Novak L.V.F."/>
            <person name="Treitli S.C."/>
            <person name="Pyrih J."/>
            <person name="Halakuc P."/>
            <person name="Pipaliya S.V."/>
            <person name="Vacek V."/>
            <person name="Brzon O."/>
            <person name="Soukal P."/>
            <person name="Eme L."/>
            <person name="Dacks J.B."/>
            <person name="Karnkowska A."/>
            <person name="Elias M."/>
            <person name="Hampl V."/>
        </authorList>
    </citation>
    <scope>NUCLEOTIDE SEQUENCE</scope>
    <source>
        <strain evidence="3">RCP-MX</strain>
    </source>
</reference>
<dbReference type="Proteomes" id="UP001141327">
    <property type="component" value="Unassembled WGS sequence"/>
</dbReference>
<comment type="caution">
    <text evidence="3">The sequence shown here is derived from an EMBL/GenBank/DDBJ whole genome shotgun (WGS) entry which is preliminary data.</text>
</comment>
<proteinExistence type="predicted"/>
<dbReference type="SUPFAM" id="SSF47923">
    <property type="entry name" value="Ypt/Rab-GAP domain of gyp1p"/>
    <property type="match status" value="1"/>
</dbReference>
<gene>
    <name evidence="3" type="ORF">PAPYR_4375</name>
</gene>
<dbReference type="Pfam" id="PF00566">
    <property type="entry name" value="RabGAP-TBC"/>
    <property type="match status" value="1"/>
</dbReference>
<keyword evidence="4" id="KW-1185">Reference proteome</keyword>
<feature type="region of interest" description="Disordered" evidence="1">
    <location>
        <begin position="312"/>
        <end position="446"/>
    </location>
</feature>
<sequence>MSFSDFEALLDLSSPEITGVTQEERQEAALQKIRHLILTQGLPEEDGVENDRTDGLRGRVWKVLLRIPAIDTTYYWSLVKKKHSAPYEVIRDDTFRTFHDDIQFKQGVPEVRLVRLLNAFVHSVETNKNLGYVQGMSVLAAPFIYVMPEVDAFFCFRRMLLRHCPNYVYPMLEGVHAGVALLDEVLHHCDPQLFAYLASKGLNGQISLSSVMTFLGCSPPIGSCSRSGTSWPPGPTWPSLRGRPVRRPAELISEKNPLPILHNLPLDAKRIITTAISLAHRVPDDLYGRLVRHPWDPYFVEEVQRRIRSQFAPNPSFQFTSSGTPTPPGPTAPRLAPANTNATNINVGPNSNPPLLPSLHPNATPTSAAGRRGTALPPQSQSQSGDVWATPIRGPLPTLPPGALDELDDLPVDSPAPAPSASAQPPRAAWQPAPGAPVGLAGGPVLGAGALDELEEDPPYEPPQGGRSQAAVLLPAPAVPVPAPSGGGAAPAAAKRGGPRLLTMAELTQAGAALRPTMTMPLSLSALRPGPAPAPSAGPPEPDPFDEFDAIDATPAAPREAQAQPRAQPPAQRKADGEGAPRLDDPALSDAQRVVLLQRQVALLQQQLRAPPGPAGVASLPVSCRVVADGLGRLAHGAVGT</sequence>
<evidence type="ECO:0000313" key="4">
    <source>
        <dbReference type="Proteomes" id="UP001141327"/>
    </source>
</evidence>
<feature type="region of interest" description="Disordered" evidence="1">
    <location>
        <begin position="523"/>
        <end position="585"/>
    </location>
</feature>
<dbReference type="EMBL" id="JAPMOS010000018">
    <property type="protein sequence ID" value="KAJ4459629.1"/>
    <property type="molecule type" value="Genomic_DNA"/>
</dbReference>
<feature type="domain" description="Rab-GAP TBC" evidence="2">
    <location>
        <begin position="51"/>
        <end position="235"/>
    </location>
</feature>
<dbReference type="PANTHER" id="PTHR22957:SF263">
    <property type="entry name" value="MITOTIC CHECK POINT PROTEIN BUB2"/>
    <property type="match status" value="1"/>
</dbReference>
<feature type="compositionally biased region" description="Basic and acidic residues" evidence="1">
    <location>
        <begin position="573"/>
        <end position="585"/>
    </location>
</feature>
<feature type="compositionally biased region" description="Pro residues" evidence="1">
    <location>
        <begin position="530"/>
        <end position="542"/>
    </location>
</feature>
<dbReference type="PANTHER" id="PTHR22957">
    <property type="entry name" value="TBC1 DOMAIN FAMILY MEMBER GTPASE-ACTIVATING PROTEIN"/>
    <property type="match status" value="1"/>
</dbReference>
<dbReference type="InterPro" id="IPR000195">
    <property type="entry name" value="Rab-GAP-TBC_dom"/>
</dbReference>
<dbReference type="InterPro" id="IPR035969">
    <property type="entry name" value="Rab-GAP_TBC_sf"/>
</dbReference>
<dbReference type="PROSITE" id="PS50086">
    <property type="entry name" value="TBC_RABGAP"/>
    <property type="match status" value="1"/>
</dbReference>
<feature type="compositionally biased region" description="Low complexity" evidence="1">
    <location>
        <begin position="419"/>
        <end position="439"/>
    </location>
</feature>
<dbReference type="Gene3D" id="1.10.8.270">
    <property type="entry name" value="putative rabgap domain of human tbc1 domain family member 14 like domains"/>
    <property type="match status" value="1"/>
</dbReference>
<name>A0ABQ8UK88_9EUKA</name>
<feature type="compositionally biased region" description="Polar residues" evidence="1">
    <location>
        <begin position="338"/>
        <end position="348"/>
    </location>
</feature>